<organism evidence="13 14">
    <name type="scientific">Thermomonas aquatica</name>
    <dbReference type="NCBI Taxonomy" id="2202149"/>
    <lineage>
        <taxon>Bacteria</taxon>
        <taxon>Pseudomonadati</taxon>
        <taxon>Pseudomonadota</taxon>
        <taxon>Gammaproteobacteria</taxon>
        <taxon>Lysobacterales</taxon>
        <taxon>Lysobacteraceae</taxon>
        <taxon>Thermomonas</taxon>
    </lineage>
</organism>
<keyword evidence="4" id="KW-0488">Methylation</keyword>
<keyword evidence="6 11" id="KW-0812">Transmembrane</keyword>
<dbReference type="KEGG" id="thes:FHQ07_12605"/>
<gene>
    <name evidence="13" type="ORF">FHQ07_12605</name>
</gene>
<dbReference type="EMBL" id="CP040871">
    <property type="protein sequence ID" value="QDA58089.1"/>
    <property type="molecule type" value="Genomic_DNA"/>
</dbReference>
<dbReference type="NCBIfam" id="TIGR02532">
    <property type="entry name" value="IV_pilin_GFxxxE"/>
    <property type="match status" value="1"/>
</dbReference>
<keyword evidence="5" id="KW-0997">Cell inner membrane</keyword>
<dbReference type="SUPFAM" id="SSF54523">
    <property type="entry name" value="Pili subunits"/>
    <property type="match status" value="1"/>
</dbReference>
<dbReference type="Pfam" id="PF07963">
    <property type="entry name" value="N_methyl"/>
    <property type="match status" value="1"/>
</dbReference>
<protein>
    <recommendedName>
        <fullName evidence="2">Type II secretion system protein H</fullName>
    </recommendedName>
    <alternativeName>
        <fullName evidence="10">General secretion pathway protein H</fullName>
    </alternativeName>
</protein>
<evidence type="ECO:0000313" key="13">
    <source>
        <dbReference type="EMBL" id="QDA58089.1"/>
    </source>
</evidence>
<dbReference type="Proteomes" id="UP000308149">
    <property type="component" value="Chromosome"/>
</dbReference>
<dbReference type="InterPro" id="IPR045584">
    <property type="entry name" value="Pilin-like"/>
</dbReference>
<dbReference type="GO" id="GO:0015628">
    <property type="term" value="P:protein secretion by the type II secretion system"/>
    <property type="evidence" value="ECO:0007669"/>
    <property type="project" value="InterPro"/>
</dbReference>
<evidence type="ECO:0000256" key="9">
    <source>
        <dbReference type="ARBA" id="ARBA00025772"/>
    </source>
</evidence>
<evidence type="ECO:0000256" key="7">
    <source>
        <dbReference type="ARBA" id="ARBA00022989"/>
    </source>
</evidence>
<feature type="domain" description="General secretion pathway GspH" evidence="12">
    <location>
        <begin position="96"/>
        <end position="202"/>
    </location>
</feature>
<evidence type="ECO:0000256" key="11">
    <source>
        <dbReference type="SAM" id="Phobius"/>
    </source>
</evidence>
<sequence length="213" mass="22137">MPYDDALAGLRPQPFVPGNGPPIGDRWRSPDRADMVCMPKFGGKMSPYCIKRSRSGSPDGFTVVELMVTLAVIGILAVIATPSMTALINNSRVAGQTEELVASLQLARAEAIRRNARVTVCAGAAGACSGSGTWGGWTIFGRDNTLAVPANDVIRDTTASPSMQVTGPTGGIVFKPSGMIDSQLNLEVAKSSDKRCLSVLISGVVSVAKGACP</sequence>
<evidence type="ECO:0000256" key="10">
    <source>
        <dbReference type="ARBA" id="ARBA00030775"/>
    </source>
</evidence>
<dbReference type="Pfam" id="PF12019">
    <property type="entry name" value="GspH"/>
    <property type="match status" value="1"/>
</dbReference>
<name>A0A5B7ZTC2_9GAMM</name>
<dbReference type="InterPro" id="IPR012902">
    <property type="entry name" value="N_methyl_site"/>
</dbReference>
<keyword evidence="3" id="KW-1003">Cell membrane</keyword>
<evidence type="ECO:0000256" key="3">
    <source>
        <dbReference type="ARBA" id="ARBA00022475"/>
    </source>
</evidence>
<evidence type="ECO:0000256" key="4">
    <source>
        <dbReference type="ARBA" id="ARBA00022481"/>
    </source>
</evidence>
<dbReference type="GO" id="GO:0015627">
    <property type="term" value="C:type II protein secretion system complex"/>
    <property type="evidence" value="ECO:0007669"/>
    <property type="project" value="InterPro"/>
</dbReference>
<feature type="transmembrane region" description="Helical" evidence="11">
    <location>
        <begin position="60"/>
        <end position="80"/>
    </location>
</feature>
<evidence type="ECO:0000259" key="12">
    <source>
        <dbReference type="Pfam" id="PF12019"/>
    </source>
</evidence>
<evidence type="ECO:0000256" key="8">
    <source>
        <dbReference type="ARBA" id="ARBA00023136"/>
    </source>
</evidence>
<comment type="similarity">
    <text evidence="9">Belongs to the GSP H family.</text>
</comment>
<dbReference type="InterPro" id="IPR022346">
    <property type="entry name" value="T2SS_GspH"/>
</dbReference>
<dbReference type="OrthoDB" id="6039229at2"/>
<dbReference type="Gene3D" id="3.55.40.10">
    <property type="entry name" value="minor pseudopilin epsh domain"/>
    <property type="match status" value="1"/>
</dbReference>
<keyword evidence="14" id="KW-1185">Reference proteome</keyword>
<evidence type="ECO:0000313" key="14">
    <source>
        <dbReference type="Proteomes" id="UP000308149"/>
    </source>
</evidence>
<comment type="subcellular location">
    <subcellularLocation>
        <location evidence="1">Cell inner membrane</location>
        <topology evidence="1">Single-pass membrane protein</topology>
    </subcellularLocation>
</comment>
<evidence type="ECO:0000256" key="1">
    <source>
        <dbReference type="ARBA" id="ARBA00004377"/>
    </source>
</evidence>
<reference evidence="13 14" key="1">
    <citation type="submission" date="2019-06" db="EMBL/GenBank/DDBJ databases">
        <title>Thermomonas aquatica sp. nov., isolated from an industrial wastewater treatment plant.</title>
        <authorList>
            <person name="Jeon J.H."/>
            <person name="Park D.-S."/>
        </authorList>
    </citation>
    <scope>NUCLEOTIDE SEQUENCE [LARGE SCALE GENOMIC DNA]</scope>
    <source>
        <strain evidence="13 14">SY21</strain>
    </source>
</reference>
<keyword evidence="8 11" id="KW-0472">Membrane</keyword>
<accession>A0A5B7ZTC2</accession>
<dbReference type="GO" id="GO:0005886">
    <property type="term" value="C:plasma membrane"/>
    <property type="evidence" value="ECO:0007669"/>
    <property type="project" value="UniProtKB-SubCell"/>
</dbReference>
<evidence type="ECO:0000256" key="2">
    <source>
        <dbReference type="ARBA" id="ARBA00021549"/>
    </source>
</evidence>
<proteinExistence type="inferred from homology"/>
<dbReference type="AlphaFoldDB" id="A0A5B7ZTC2"/>
<evidence type="ECO:0000256" key="6">
    <source>
        <dbReference type="ARBA" id="ARBA00022692"/>
    </source>
</evidence>
<keyword evidence="7 11" id="KW-1133">Transmembrane helix</keyword>
<evidence type="ECO:0000256" key="5">
    <source>
        <dbReference type="ARBA" id="ARBA00022519"/>
    </source>
</evidence>